<comment type="similarity">
    <text evidence="2">Belongs to the ATPase g subunit family.</text>
</comment>
<dbReference type="GO" id="GO:0045259">
    <property type="term" value="C:proton-transporting ATP synthase complex"/>
    <property type="evidence" value="ECO:0007669"/>
    <property type="project" value="UniProtKB-KW"/>
</dbReference>
<evidence type="ECO:0000256" key="1">
    <source>
        <dbReference type="ARBA" id="ARBA00004325"/>
    </source>
</evidence>
<keyword evidence="4" id="KW-0138">CF(0)</keyword>
<dbReference type="Pfam" id="PF04718">
    <property type="entry name" value="ATP-synt_G"/>
    <property type="match status" value="1"/>
</dbReference>
<dbReference type="PANTHER" id="PTHR12386">
    <property type="entry name" value="ATP SYNTHASE SUBUNIT"/>
    <property type="match status" value="1"/>
</dbReference>
<evidence type="ECO:0000256" key="9">
    <source>
        <dbReference type="ARBA" id="ARBA00023310"/>
    </source>
</evidence>
<evidence type="ECO:0000313" key="10">
    <source>
        <dbReference type="EMBL" id="CAD7593928.1"/>
    </source>
</evidence>
<keyword evidence="6" id="KW-0406">Ion transport</keyword>
<evidence type="ECO:0000256" key="8">
    <source>
        <dbReference type="ARBA" id="ARBA00023136"/>
    </source>
</evidence>
<keyword evidence="5" id="KW-0375">Hydrogen ion transport</keyword>
<reference evidence="10" key="1">
    <citation type="submission" date="2020-11" db="EMBL/GenBank/DDBJ databases">
        <authorList>
            <person name="Tran Van P."/>
        </authorList>
    </citation>
    <scope>NUCLEOTIDE SEQUENCE</scope>
</reference>
<dbReference type="AlphaFoldDB" id="A0A7R9PM97"/>
<dbReference type="EMBL" id="OE841065">
    <property type="protein sequence ID" value="CAD7593928.1"/>
    <property type="molecule type" value="Genomic_DNA"/>
</dbReference>
<evidence type="ECO:0008006" key="11">
    <source>
        <dbReference type="Google" id="ProtNLM"/>
    </source>
</evidence>
<accession>A0A7R9PM97</accession>
<dbReference type="InterPro" id="IPR006808">
    <property type="entry name" value="ATP_synth_F0_gsu_mt"/>
</dbReference>
<comment type="subcellular location">
    <subcellularLocation>
        <location evidence="1">Mitochondrion membrane</location>
    </subcellularLocation>
</comment>
<evidence type="ECO:0000256" key="5">
    <source>
        <dbReference type="ARBA" id="ARBA00022781"/>
    </source>
</evidence>
<evidence type="ECO:0000256" key="7">
    <source>
        <dbReference type="ARBA" id="ARBA00023128"/>
    </source>
</evidence>
<evidence type="ECO:0000256" key="4">
    <source>
        <dbReference type="ARBA" id="ARBA00022547"/>
    </source>
</evidence>
<organism evidence="10">
    <name type="scientific">Timema genevievae</name>
    <name type="common">Walking stick</name>
    <dbReference type="NCBI Taxonomy" id="629358"/>
    <lineage>
        <taxon>Eukaryota</taxon>
        <taxon>Metazoa</taxon>
        <taxon>Ecdysozoa</taxon>
        <taxon>Arthropoda</taxon>
        <taxon>Hexapoda</taxon>
        <taxon>Insecta</taxon>
        <taxon>Pterygota</taxon>
        <taxon>Neoptera</taxon>
        <taxon>Polyneoptera</taxon>
        <taxon>Phasmatodea</taxon>
        <taxon>Timematodea</taxon>
        <taxon>Timematoidea</taxon>
        <taxon>Timematidae</taxon>
        <taxon>Timema</taxon>
    </lineage>
</organism>
<evidence type="ECO:0000256" key="3">
    <source>
        <dbReference type="ARBA" id="ARBA00022448"/>
    </source>
</evidence>
<proteinExistence type="inferred from homology"/>
<keyword evidence="8" id="KW-0472">Membrane</keyword>
<gene>
    <name evidence="10" type="ORF">TGEB3V08_LOCUS5524</name>
</gene>
<dbReference type="GO" id="GO:0015078">
    <property type="term" value="F:proton transmembrane transporter activity"/>
    <property type="evidence" value="ECO:0007669"/>
    <property type="project" value="InterPro"/>
</dbReference>
<name>A0A7R9PM97_TIMGE</name>
<sequence>MAENLSHCSSLAFVSMVTKTSKRVHSQIYLLGTLDYAQPRFKIFLKYAKVELTPPSPGDIPQIRSGIQKLLSGFRTGKWKQTPVKEAWLNALVTTEVLMWFFVGECIGKRSIVAYQV</sequence>
<protein>
    <recommendedName>
        <fullName evidence="11">ATP synthase subunit</fullName>
    </recommendedName>
</protein>
<keyword evidence="3" id="KW-0813">Transport</keyword>
<keyword evidence="9" id="KW-0066">ATP synthesis</keyword>
<dbReference type="GO" id="GO:0015986">
    <property type="term" value="P:proton motive force-driven ATP synthesis"/>
    <property type="evidence" value="ECO:0007669"/>
    <property type="project" value="InterPro"/>
</dbReference>
<evidence type="ECO:0000256" key="2">
    <source>
        <dbReference type="ARBA" id="ARBA00005699"/>
    </source>
</evidence>
<keyword evidence="7" id="KW-0496">Mitochondrion</keyword>
<evidence type="ECO:0000256" key="6">
    <source>
        <dbReference type="ARBA" id="ARBA00023065"/>
    </source>
</evidence>
<dbReference type="GO" id="GO:0031966">
    <property type="term" value="C:mitochondrial membrane"/>
    <property type="evidence" value="ECO:0007669"/>
    <property type="project" value="UniProtKB-SubCell"/>
</dbReference>